<dbReference type="RefSeq" id="WP_041766978.1">
    <property type="nucleotide sequence ID" value="NZ_LNZG01000034.1"/>
</dbReference>
<evidence type="ECO:0000313" key="1">
    <source>
        <dbReference type="EMBL" id="ODA89779.1"/>
    </source>
</evidence>
<reference evidence="1 2" key="1">
    <citation type="submission" date="2015-11" db="EMBL/GenBank/DDBJ databases">
        <authorList>
            <person name="Zhang Y."/>
            <person name="Guo Z."/>
        </authorList>
    </citation>
    <scope>NUCLEOTIDE SEQUENCE [LARGE SCALE GENOMIC DNA]</scope>
    <source>
        <strain evidence="2">gdw1</strain>
    </source>
</reference>
<organism evidence="1 2">
    <name type="scientific">Leifsonia xyli subsp. xyli</name>
    <dbReference type="NCBI Taxonomy" id="59736"/>
    <lineage>
        <taxon>Bacteria</taxon>
        <taxon>Bacillati</taxon>
        <taxon>Actinomycetota</taxon>
        <taxon>Actinomycetes</taxon>
        <taxon>Micrococcales</taxon>
        <taxon>Microbacteriaceae</taxon>
        <taxon>Leifsonia</taxon>
    </lineage>
</organism>
<evidence type="ECO:0000313" key="2">
    <source>
        <dbReference type="Proteomes" id="UP000094426"/>
    </source>
</evidence>
<proteinExistence type="predicted"/>
<dbReference type="EMBL" id="LNZG01000034">
    <property type="protein sequence ID" value="ODA89779.1"/>
    <property type="molecule type" value="Genomic_DNA"/>
</dbReference>
<dbReference type="Proteomes" id="UP000094426">
    <property type="component" value="Unassembled WGS sequence"/>
</dbReference>
<comment type="caution">
    <text evidence="1">The sequence shown here is derived from an EMBL/GenBank/DDBJ whole genome shotgun (WGS) entry which is preliminary data.</text>
</comment>
<protein>
    <submittedName>
        <fullName evidence="1">Uncharacterized protein</fullName>
    </submittedName>
</protein>
<name>A0A1E2SJ48_LEIXY</name>
<dbReference type="AlphaFoldDB" id="A0A1E2SJ48"/>
<dbReference type="OrthoDB" id="4979250at2"/>
<sequence>MTTHETPIGNTPKTGQSIHLVRWIRSADGWSSETVLCTYLGGTPQHWIVEQHGKRVRLEREEWAQFAF</sequence>
<gene>
    <name evidence="1" type="ORF">ATY41_03745</name>
</gene>
<accession>A0A1E2SJ48</accession>